<sequence length="128" mass="14578">MSAPLGGLDWCACKRGFFTLRNCTNAAVTSCTSCTRRICQEHTAPENLCVECAAKRDEERDVDSPDRVDLSPTRSAVRYRTHWYSSSGYEPMYWGTYDSYYNDTDYRWYDDPNASDDNDDDGGGFDDS</sequence>
<dbReference type="AlphaFoldDB" id="A0A9X3MS44"/>
<reference evidence="1" key="1">
    <citation type="submission" date="2022-10" db="EMBL/GenBank/DDBJ databases">
        <title>The WGS of Solirubrobacter ginsenosidimutans DSM 21036.</title>
        <authorList>
            <person name="Jiang Z."/>
        </authorList>
    </citation>
    <scope>NUCLEOTIDE SEQUENCE</scope>
    <source>
        <strain evidence="1">DSM 21036</strain>
    </source>
</reference>
<accession>A0A9X3MS44</accession>
<proteinExistence type="predicted"/>
<name>A0A9X3MS44_9ACTN</name>
<evidence type="ECO:0000313" key="1">
    <source>
        <dbReference type="EMBL" id="MDA0161589.1"/>
    </source>
</evidence>
<gene>
    <name evidence="1" type="ORF">OM076_15030</name>
</gene>
<comment type="caution">
    <text evidence="1">The sequence shown here is derived from an EMBL/GenBank/DDBJ whole genome shotgun (WGS) entry which is preliminary data.</text>
</comment>
<evidence type="ECO:0000313" key="2">
    <source>
        <dbReference type="Proteomes" id="UP001149140"/>
    </source>
</evidence>
<dbReference type="Proteomes" id="UP001149140">
    <property type="component" value="Unassembled WGS sequence"/>
</dbReference>
<organism evidence="1 2">
    <name type="scientific">Solirubrobacter ginsenosidimutans</name>
    <dbReference type="NCBI Taxonomy" id="490573"/>
    <lineage>
        <taxon>Bacteria</taxon>
        <taxon>Bacillati</taxon>
        <taxon>Actinomycetota</taxon>
        <taxon>Thermoleophilia</taxon>
        <taxon>Solirubrobacterales</taxon>
        <taxon>Solirubrobacteraceae</taxon>
        <taxon>Solirubrobacter</taxon>
    </lineage>
</organism>
<protein>
    <submittedName>
        <fullName evidence="1">Uncharacterized protein</fullName>
    </submittedName>
</protein>
<dbReference type="EMBL" id="JAPDOD010000013">
    <property type="protein sequence ID" value="MDA0161589.1"/>
    <property type="molecule type" value="Genomic_DNA"/>
</dbReference>
<dbReference type="RefSeq" id="WP_270040806.1">
    <property type="nucleotide sequence ID" value="NZ_JAPDOD010000013.1"/>
</dbReference>
<keyword evidence="2" id="KW-1185">Reference proteome</keyword>